<dbReference type="SUPFAM" id="SSF47240">
    <property type="entry name" value="Ferritin-like"/>
    <property type="match status" value="1"/>
</dbReference>
<proteinExistence type="predicted"/>
<gene>
    <name evidence="1" type="ORF">ACFPN2_27050</name>
</gene>
<keyword evidence="2" id="KW-1185">Reference proteome</keyword>
<protein>
    <submittedName>
        <fullName evidence="1">Ferritin-like domain-containing protein</fullName>
    </submittedName>
</protein>
<dbReference type="Proteomes" id="UP001595904">
    <property type="component" value="Unassembled WGS sequence"/>
</dbReference>
<organism evidence="1 2">
    <name type="scientific">Steroidobacter flavus</name>
    <dbReference type="NCBI Taxonomy" id="1842136"/>
    <lineage>
        <taxon>Bacteria</taxon>
        <taxon>Pseudomonadati</taxon>
        <taxon>Pseudomonadota</taxon>
        <taxon>Gammaproteobacteria</taxon>
        <taxon>Steroidobacterales</taxon>
        <taxon>Steroidobacteraceae</taxon>
        <taxon>Steroidobacter</taxon>
    </lineage>
</organism>
<dbReference type="Gene3D" id="1.10.620.20">
    <property type="entry name" value="Ribonucleotide Reductase, subunit A"/>
    <property type="match status" value="1"/>
</dbReference>
<dbReference type="CDD" id="cd00657">
    <property type="entry name" value="Ferritin_like"/>
    <property type="match status" value="1"/>
</dbReference>
<evidence type="ECO:0000313" key="2">
    <source>
        <dbReference type="Proteomes" id="UP001595904"/>
    </source>
</evidence>
<reference evidence="2" key="1">
    <citation type="journal article" date="2019" name="Int. J. Syst. Evol. Microbiol.">
        <title>The Global Catalogue of Microorganisms (GCM) 10K type strain sequencing project: providing services to taxonomists for standard genome sequencing and annotation.</title>
        <authorList>
            <consortium name="The Broad Institute Genomics Platform"/>
            <consortium name="The Broad Institute Genome Sequencing Center for Infectious Disease"/>
            <person name="Wu L."/>
            <person name="Ma J."/>
        </authorList>
    </citation>
    <scope>NUCLEOTIDE SEQUENCE [LARGE SCALE GENOMIC DNA]</scope>
    <source>
        <strain evidence="2">CGMCC 1.10759</strain>
    </source>
</reference>
<evidence type="ECO:0000313" key="1">
    <source>
        <dbReference type="EMBL" id="MFC4312772.1"/>
    </source>
</evidence>
<dbReference type="InterPro" id="IPR009078">
    <property type="entry name" value="Ferritin-like_SF"/>
</dbReference>
<name>A0ABV8SZ74_9GAMM</name>
<dbReference type="EMBL" id="JBHSDU010000014">
    <property type="protein sequence ID" value="MFC4312772.1"/>
    <property type="molecule type" value="Genomic_DNA"/>
</dbReference>
<dbReference type="RefSeq" id="WP_380602452.1">
    <property type="nucleotide sequence ID" value="NZ_JBHSDU010000014.1"/>
</dbReference>
<sequence>MKKTSMDPTAASAAPTIDTEALGLDEGALLLVRRALAQVPGAGTLHARGRAANWELHLTAWCRQQGHAIQTSTLPDGTCEAIITRGPWAEGRWRDALATGHSQSPAPSAKPEWGLAARGATVEAGSPAFNFTLSNRDELWATTADEIYRQGVAAQWDPQAAIDWDAPFELDPAIEAAVVQVMTFLVENENAALIVPARHLGQLHPHYREVQQVLALQCADEARHVEVFTRRLGLRGHAPMLSTAGGQASLRTLLQAPDFSSATFLLSVLGEGTFVNLLNFLCEFGPDPVTRQICRLAARDEARHVAFGMAHLKYRLSVEPDYLARLQNAIEQRHEDLAPTSGLNEEVFDALVLLAAGSLTPAAIARGHAAAQQLKLDMAAGRKSRLLHLGFPADQAQRLADMHTRNFM</sequence>
<comment type="caution">
    <text evidence="1">The sequence shown here is derived from an EMBL/GenBank/DDBJ whole genome shotgun (WGS) entry which is preliminary data.</text>
</comment>
<dbReference type="InterPro" id="IPR012348">
    <property type="entry name" value="RNR-like"/>
</dbReference>
<accession>A0ABV8SZ74</accession>